<dbReference type="NCBIfam" id="NF002328">
    <property type="entry name" value="PRK01286.1-3"/>
    <property type="match status" value="1"/>
</dbReference>
<organism evidence="4 5">
    <name type="scientific">Granulibacter bethesdensis</name>
    <dbReference type="NCBI Taxonomy" id="364410"/>
    <lineage>
        <taxon>Bacteria</taxon>
        <taxon>Pseudomonadati</taxon>
        <taxon>Pseudomonadota</taxon>
        <taxon>Alphaproteobacteria</taxon>
        <taxon>Acetobacterales</taxon>
        <taxon>Acetobacteraceae</taxon>
        <taxon>Granulibacter</taxon>
    </lineage>
</organism>
<accession>A0AAC9P8Z9</accession>
<dbReference type="GO" id="GO:0008832">
    <property type="term" value="F:dGTPase activity"/>
    <property type="evidence" value="ECO:0007669"/>
    <property type="project" value="TreeGrafter"/>
</dbReference>
<dbReference type="InterPro" id="IPR050135">
    <property type="entry name" value="dGTPase-like"/>
</dbReference>
<sequence>MNETGPDFPSAAMQSRAADWLYPPESGAFQRSGLAPWAVRLETARGRLYPEPESQMRSPWQRDRDRIIHSAAFRKLQYKTQVFVNHEGDFFRTRLTHSLEVAQIARSMARALDVDEDLAETLALAHDLGHPPFGHAGEDALQAGMKPFGGFDHNAQSLRVVTRLENRYAPFDGLNLTWETLEGLAKHNGPLHRPPPYVAEYNALYDLELDSYASVEAQIAAMSDDIAYHSHDLDDGIRAQLFGFEDIAHLPVVGEALEAARKTSLDVPPPRLRHETIRRVIDTLVRDMITETRSRIAQLDPSSASDIRHASHPVVAFSPRMAEANRVIKEFLFARMYRHWRVNRMTVKARRVTADLFRILHDDPTLLPGEWRVRGGGSTGSERAARTVCDYIAGMTDRFAAEEHRRLTDLSVPG</sequence>
<reference evidence="5" key="1">
    <citation type="submission" date="2016-11" db="EMBL/GenBank/DDBJ databases">
        <title>Comparative genomic and phenotypic analysis of Granulibacter bethesdensis clinical isolates from patients with chronic granulomatous disease.</title>
        <authorList>
            <person name="Zarember K.A."/>
            <person name="Porcella S.F."/>
            <person name="Chu J."/>
            <person name="Ding L."/>
            <person name="Dahlstrom E."/>
            <person name="Barbian K."/>
            <person name="Martens C."/>
            <person name="Sykora L."/>
            <person name="Kramer S."/>
            <person name="Pettinato A.M."/>
            <person name="Hong H."/>
            <person name="Wald G."/>
            <person name="Berg L.J."/>
            <person name="Rogge L.S."/>
            <person name="Greenberg D.E."/>
            <person name="Falcone E.L."/>
            <person name="Neves J.F."/>
            <person name="Simoes M.J."/>
            <person name="Casal M."/>
            <person name="Rodriguez-Lopez F.C."/>
            <person name="Zelazny A."/>
            <person name="Gallin J.I."/>
            <person name="Holland S.M."/>
        </authorList>
    </citation>
    <scope>NUCLEOTIDE SEQUENCE [LARGE SCALE GENOMIC DNA]</scope>
    <source>
        <strain evidence="5">NIH9.1</strain>
    </source>
</reference>
<dbReference type="PANTHER" id="PTHR11373:SF43">
    <property type="entry name" value="DEOXYGUANOSINETRIPHOSPHATE TRIPHOSPHOHYDROLASE-LIKE PROTEIN"/>
    <property type="match status" value="1"/>
</dbReference>
<dbReference type="NCBIfam" id="TIGR01353">
    <property type="entry name" value="dGTP_triPase"/>
    <property type="match status" value="1"/>
</dbReference>
<dbReference type="PANTHER" id="PTHR11373">
    <property type="entry name" value="DEOXYNUCLEOSIDE TRIPHOSPHATE TRIPHOSPHOHYDROLASE"/>
    <property type="match status" value="1"/>
</dbReference>
<name>A0AAC9P8Z9_9PROT</name>
<dbReference type="SMART" id="SM00471">
    <property type="entry name" value="HDc"/>
    <property type="match status" value="1"/>
</dbReference>
<gene>
    <name evidence="4" type="ORF">GbCGDNIH9_1261</name>
</gene>
<dbReference type="RefSeq" id="WP_095206433.1">
    <property type="nucleotide sequence ID" value="NZ_CP018191.1"/>
</dbReference>
<protein>
    <recommendedName>
        <fullName evidence="2">Deoxyguanosinetriphosphate triphosphohydrolase-like protein</fullName>
    </recommendedName>
</protein>
<dbReference type="EMBL" id="CP018191">
    <property type="protein sequence ID" value="APH54559.1"/>
    <property type="molecule type" value="Genomic_DNA"/>
</dbReference>
<dbReference type="InterPro" id="IPR006261">
    <property type="entry name" value="dGTPase"/>
</dbReference>
<dbReference type="InterPro" id="IPR003607">
    <property type="entry name" value="HD/PDEase_dom"/>
</dbReference>
<dbReference type="Gene3D" id="1.10.3210.10">
    <property type="entry name" value="Hypothetical protein af1432"/>
    <property type="match status" value="1"/>
</dbReference>
<evidence type="ECO:0000256" key="2">
    <source>
        <dbReference type="HAMAP-Rule" id="MF_01212"/>
    </source>
</evidence>
<evidence type="ECO:0000256" key="1">
    <source>
        <dbReference type="ARBA" id="ARBA00022801"/>
    </source>
</evidence>
<dbReference type="AlphaFoldDB" id="A0AAC9P8Z9"/>
<feature type="domain" description="HD" evidence="3">
    <location>
        <begin position="94"/>
        <end position="229"/>
    </location>
</feature>
<dbReference type="InterPro" id="IPR023023">
    <property type="entry name" value="dNTPase_2"/>
</dbReference>
<dbReference type="CDD" id="cd00077">
    <property type="entry name" value="HDc"/>
    <property type="match status" value="1"/>
</dbReference>
<dbReference type="InterPro" id="IPR006675">
    <property type="entry name" value="HDIG_dom"/>
</dbReference>
<dbReference type="SUPFAM" id="SSF109604">
    <property type="entry name" value="HD-domain/PDEase-like"/>
    <property type="match status" value="1"/>
</dbReference>
<evidence type="ECO:0000313" key="5">
    <source>
        <dbReference type="Proteomes" id="UP000182373"/>
    </source>
</evidence>
<evidence type="ECO:0000259" key="3">
    <source>
        <dbReference type="PROSITE" id="PS51831"/>
    </source>
</evidence>
<dbReference type="InterPro" id="IPR006674">
    <property type="entry name" value="HD_domain"/>
</dbReference>
<dbReference type="InterPro" id="IPR026875">
    <property type="entry name" value="PHydrolase_assoc_dom"/>
</dbReference>
<dbReference type="PROSITE" id="PS51831">
    <property type="entry name" value="HD"/>
    <property type="match status" value="1"/>
</dbReference>
<comment type="similarity">
    <text evidence="2">Belongs to the dGTPase family. Type 2 subfamily.</text>
</comment>
<dbReference type="Pfam" id="PF13286">
    <property type="entry name" value="HD_assoc"/>
    <property type="match status" value="1"/>
</dbReference>
<dbReference type="NCBIfam" id="NF002326">
    <property type="entry name" value="PRK01286.1-1"/>
    <property type="match status" value="1"/>
</dbReference>
<dbReference type="GO" id="GO:0006203">
    <property type="term" value="P:dGTP catabolic process"/>
    <property type="evidence" value="ECO:0007669"/>
    <property type="project" value="TreeGrafter"/>
</dbReference>
<dbReference type="HAMAP" id="MF_01212">
    <property type="entry name" value="dGTPase_type2"/>
    <property type="match status" value="1"/>
</dbReference>
<dbReference type="NCBIfam" id="TIGR00277">
    <property type="entry name" value="HDIG"/>
    <property type="match status" value="1"/>
</dbReference>
<keyword evidence="1 2" id="KW-0378">Hydrolase</keyword>
<evidence type="ECO:0000313" key="4">
    <source>
        <dbReference type="EMBL" id="APH54559.1"/>
    </source>
</evidence>
<dbReference type="Proteomes" id="UP000182373">
    <property type="component" value="Chromosome"/>
</dbReference>
<dbReference type="Pfam" id="PF01966">
    <property type="entry name" value="HD"/>
    <property type="match status" value="1"/>
</dbReference>
<proteinExistence type="inferred from homology"/>